<dbReference type="AlphaFoldDB" id="A0ABC8TJB7"/>
<dbReference type="Gene3D" id="2.160.20.10">
    <property type="entry name" value="Single-stranded right-handed beta-helix, Pectin lyase-like"/>
    <property type="match status" value="1"/>
</dbReference>
<dbReference type="EMBL" id="CAUOFW020004891">
    <property type="protein sequence ID" value="CAK9167665.1"/>
    <property type="molecule type" value="Genomic_DNA"/>
</dbReference>
<dbReference type="InterPro" id="IPR012334">
    <property type="entry name" value="Pectin_lyas_fold"/>
</dbReference>
<dbReference type="PROSITE" id="PS00502">
    <property type="entry name" value="POLYGALACTURONASE"/>
    <property type="match status" value="1"/>
</dbReference>
<dbReference type="InterPro" id="IPR011050">
    <property type="entry name" value="Pectin_lyase_fold/virulence"/>
</dbReference>
<evidence type="ECO:0000313" key="10">
    <source>
        <dbReference type="EMBL" id="CAK9167665.1"/>
    </source>
</evidence>
<keyword evidence="4" id="KW-0964">Secreted</keyword>
<dbReference type="PANTHER" id="PTHR31375">
    <property type="match status" value="1"/>
</dbReference>
<gene>
    <name evidence="10" type="ORF">ILEXP_LOCUS36948</name>
</gene>
<comment type="subcellular location">
    <subcellularLocation>
        <location evidence="1">Secreted</location>
        <location evidence="1">Cell wall</location>
    </subcellularLocation>
</comment>
<evidence type="ECO:0000256" key="8">
    <source>
        <dbReference type="PROSITE-ProRule" id="PRU10052"/>
    </source>
</evidence>
<dbReference type="GO" id="GO:0016798">
    <property type="term" value="F:hydrolase activity, acting on glycosyl bonds"/>
    <property type="evidence" value="ECO:0007669"/>
    <property type="project" value="UniProtKB-KW"/>
</dbReference>
<keyword evidence="11" id="KW-1185">Reference proteome</keyword>
<proteinExistence type="inferred from homology"/>
<evidence type="ECO:0000256" key="1">
    <source>
        <dbReference type="ARBA" id="ARBA00004191"/>
    </source>
</evidence>
<name>A0ABC8TJB7_9AQUA</name>
<dbReference type="GO" id="GO:0071555">
    <property type="term" value="P:cell wall organization"/>
    <property type="evidence" value="ECO:0007669"/>
    <property type="project" value="UniProtKB-KW"/>
</dbReference>
<evidence type="ECO:0000313" key="11">
    <source>
        <dbReference type="Proteomes" id="UP001642360"/>
    </source>
</evidence>
<evidence type="ECO:0000256" key="9">
    <source>
        <dbReference type="RuleBase" id="RU361169"/>
    </source>
</evidence>
<evidence type="ECO:0000256" key="2">
    <source>
        <dbReference type="ARBA" id="ARBA00008834"/>
    </source>
</evidence>
<keyword evidence="3" id="KW-0134">Cell wall</keyword>
<evidence type="ECO:0000256" key="7">
    <source>
        <dbReference type="ARBA" id="ARBA00023316"/>
    </source>
</evidence>
<dbReference type="Proteomes" id="UP001642360">
    <property type="component" value="Unassembled WGS sequence"/>
</dbReference>
<dbReference type="Pfam" id="PF00295">
    <property type="entry name" value="Glyco_hydro_28"/>
    <property type="match status" value="1"/>
</dbReference>
<sequence length="327" mass="35816">MSTVYSKSIATTIINRHDNFRSNFPTMVKHEKDIESLFRHSIKLGRRLVFFEGGAVLVIPTNRTYHLKPITFLGPCKSLLTVMPCVGAPTAVTFDNCINLRVANIRIKNAQEMHLTFQDCVNVKASNLKVIAPENSPNTDEIHVTRTQNIQITCSLNRTDDDCISIVSGSKNVRATDIICGPGHGMSIGSLGKNKAEDEVSDVVVDRARISGTTNGGGSGYAKNIKFQNIIMHNVTNPIIINQNYCDQLESCPEQHSAVQVTNVVYKNIRGTSASEVAVKLDCSTTFPCNGIVLQNVNPVREGETKAKASCQNVRLPSTERVSPLCQ</sequence>
<dbReference type="SUPFAM" id="SSF51126">
    <property type="entry name" value="Pectin lyase-like"/>
    <property type="match status" value="1"/>
</dbReference>
<dbReference type="InterPro" id="IPR000743">
    <property type="entry name" value="Glyco_hydro_28"/>
</dbReference>
<comment type="caution">
    <text evidence="10">The sequence shown here is derived from an EMBL/GenBank/DDBJ whole genome shotgun (WGS) entry which is preliminary data.</text>
</comment>
<organism evidence="10 11">
    <name type="scientific">Ilex paraguariensis</name>
    <name type="common">yerba mate</name>
    <dbReference type="NCBI Taxonomy" id="185542"/>
    <lineage>
        <taxon>Eukaryota</taxon>
        <taxon>Viridiplantae</taxon>
        <taxon>Streptophyta</taxon>
        <taxon>Embryophyta</taxon>
        <taxon>Tracheophyta</taxon>
        <taxon>Spermatophyta</taxon>
        <taxon>Magnoliopsida</taxon>
        <taxon>eudicotyledons</taxon>
        <taxon>Gunneridae</taxon>
        <taxon>Pentapetalae</taxon>
        <taxon>asterids</taxon>
        <taxon>campanulids</taxon>
        <taxon>Aquifoliales</taxon>
        <taxon>Aquifoliaceae</taxon>
        <taxon>Ilex</taxon>
    </lineage>
</organism>
<keyword evidence="6 9" id="KW-0326">Glycosidase</keyword>
<evidence type="ECO:0000256" key="6">
    <source>
        <dbReference type="ARBA" id="ARBA00023295"/>
    </source>
</evidence>
<evidence type="ECO:0000256" key="5">
    <source>
        <dbReference type="ARBA" id="ARBA00022801"/>
    </source>
</evidence>
<feature type="active site" evidence="8">
    <location>
        <position position="184"/>
    </location>
</feature>
<protein>
    <submittedName>
        <fullName evidence="10">Uncharacterized protein</fullName>
    </submittedName>
</protein>
<evidence type="ECO:0000256" key="3">
    <source>
        <dbReference type="ARBA" id="ARBA00022512"/>
    </source>
</evidence>
<comment type="similarity">
    <text evidence="2 9">Belongs to the glycosyl hydrolase 28 family.</text>
</comment>
<keyword evidence="7" id="KW-0961">Cell wall biogenesis/degradation</keyword>
<evidence type="ECO:0000256" key="4">
    <source>
        <dbReference type="ARBA" id="ARBA00022525"/>
    </source>
</evidence>
<keyword evidence="5 9" id="KW-0378">Hydrolase</keyword>
<accession>A0ABC8TJB7</accession>
<reference evidence="10 11" key="1">
    <citation type="submission" date="2024-02" db="EMBL/GenBank/DDBJ databases">
        <authorList>
            <person name="Vignale AGUSTIN F."/>
            <person name="Sosa J E."/>
            <person name="Modenutti C."/>
        </authorList>
    </citation>
    <scope>NUCLEOTIDE SEQUENCE [LARGE SCALE GENOMIC DNA]</scope>
</reference>